<dbReference type="SUPFAM" id="SSF53474">
    <property type="entry name" value="alpha/beta-Hydrolases"/>
    <property type="match status" value="1"/>
</dbReference>
<sequence>MEIAGNKKLYGTLTIPETINNTEKYPAVLLISGSGPLDRNGNGPKGKYQLNVYKELAEYITNLGFITFRYDKRGTGKSEGDWLSTGLWELVEDSEQALQTLKNHPLVDPDKIIVAGHSEGTIIGTALSERQTLNGLMLLSGGVGNLDEFTTYQRLFTYQELKSSKGLKGFLLRLLINEKKAEAKTRKQIQKIIESNKEVYKVLFIFKQPAKWFREHFAYNPRNGLKKINYPVIAICGDKDGLVNPVLLEELHTLVQGTSETHIIKNMEHGFRFQHEDKTMVRVKKLMKILPSRPLNQDGLDVISHWLESHYKSNCSNNIAQ</sequence>
<organism evidence="2 3">
    <name type="scientific">Fictibacillus arsenicus</name>
    <dbReference type="NCBI Taxonomy" id="255247"/>
    <lineage>
        <taxon>Bacteria</taxon>
        <taxon>Bacillati</taxon>
        <taxon>Bacillota</taxon>
        <taxon>Bacilli</taxon>
        <taxon>Bacillales</taxon>
        <taxon>Fictibacillaceae</taxon>
        <taxon>Fictibacillus</taxon>
    </lineage>
</organism>
<dbReference type="InterPro" id="IPR053145">
    <property type="entry name" value="AB_hydrolase_Est10"/>
</dbReference>
<name>A0A1B1Z334_9BACL</name>
<dbReference type="InterPro" id="IPR022742">
    <property type="entry name" value="Hydrolase_4"/>
</dbReference>
<reference evidence="2 3" key="1">
    <citation type="submission" date="2016-08" db="EMBL/GenBank/DDBJ databases">
        <title>Complete genome sequence of Fictibacillus arsenicus G25-54, a strain with toxicity to nematodes and a potential arsenic-resistance activity.</title>
        <authorList>
            <person name="Zheng Z."/>
        </authorList>
    </citation>
    <scope>NUCLEOTIDE SEQUENCE [LARGE SCALE GENOMIC DNA]</scope>
    <source>
        <strain evidence="2 3">G25-54</strain>
    </source>
</reference>
<accession>A0A1B1Z334</accession>
<evidence type="ECO:0000313" key="3">
    <source>
        <dbReference type="Proteomes" id="UP000077412"/>
    </source>
</evidence>
<feature type="domain" description="Serine aminopeptidase S33" evidence="1">
    <location>
        <begin position="51"/>
        <end position="271"/>
    </location>
</feature>
<dbReference type="InterPro" id="IPR029058">
    <property type="entry name" value="AB_hydrolase_fold"/>
</dbReference>
<protein>
    <recommendedName>
        <fullName evidence="1">Serine aminopeptidase S33 domain-containing protein</fullName>
    </recommendedName>
</protein>
<dbReference type="PANTHER" id="PTHR43265">
    <property type="entry name" value="ESTERASE ESTD"/>
    <property type="match status" value="1"/>
</dbReference>
<evidence type="ECO:0000259" key="1">
    <source>
        <dbReference type="Pfam" id="PF12146"/>
    </source>
</evidence>
<gene>
    <name evidence="2" type="ORF">ABE41_007580</name>
</gene>
<dbReference type="Pfam" id="PF12146">
    <property type="entry name" value="Hydrolase_4"/>
    <property type="match status" value="1"/>
</dbReference>
<evidence type="ECO:0000313" key="2">
    <source>
        <dbReference type="EMBL" id="ANX11866.1"/>
    </source>
</evidence>
<proteinExistence type="predicted"/>
<dbReference type="Proteomes" id="UP000077412">
    <property type="component" value="Chromosome"/>
</dbReference>
<dbReference type="PANTHER" id="PTHR43265:SF1">
    <property type="entry name" value="ESTERASE ESTD"/>
    <property type="match status" value="1"/>
</dbReference>
<dbReference type="Gene3D" id="3.40.50.1820">
    <property type="entry name" value="alpha/beta hydrolase"/>
    <property type="match status" value="1"/>
</dbReference>
<dbReference type="KEGG" id="far:ABE41_007580"/>
<keyword evidence="3" id="KW-1185">Reference proteome</keyword>
<dbReference type="AlphaFoldDB" id="A0A1B1Z334"/>
<dbReference type="EMBL" id="CP016761">
    <property type="protein sequence ID" value="ANX11866.1"/>
    <property type="molecule type" value="Genomic_DNA"/>
</dbReference>
<dbReference type="STRING" id="255247.ABE41_007580"/>
<dbReference type="GO" id="GO:0052689">
    <property type="term" value="F:carboxylic ester hydrolase activity"/>
    <property type="evidence" value="ECO:0007669"/>
    <property type="project" value="TreeGrafter"/>
</dbReference>